<keyword evidence="4" id="KW-1185">Reference proteome</keyword>
<evidence type="ECO:0000313" key="4">
    <source>
        <dbReference type="Proteomes" id="UP000694941"/>
    </source>
</evidence>
<dbReference type="InterPro" id="IPR036291">
    <property type="entry name" value="NAD(P)-bd_dom_sf"/>
</dbReference>
<dbReference type="RefSeq" id="XP_013789278.1">
    <property type="nucleotide sequence ID" value="XM_013933824.1"/>
</dbReference>
<feature type="domain" description="NAD-dependent epimerase/dehydratase" evidence="3">
    <location>
        <begin position="8"/>
        <end position="254"/>
    </location>
</feature>
<organism evidence="4 5">
    <name type="scientific">Limulus polyphemus</name>
    <name type="common">Atlantic horseshoe crab</name>
    <dbReference type="NCBI Taxonomy" id="6850"/>
    <lineage>
        <taxon>Eukaryota</taxon>
        <taxon>Metazoa</taxon>
        <taxon>Ecdysozoa</taxon>
        <taxon>Arthropoda</taxon>
        <taxon>Chelicerata</taxon>
        <taxon>Merostomata</taxon>
        <taxon>Xiphosura</taxon>
        <taxon>Limulidae</taxon>
        <taxon>Limulus</taxon>
    </lineage>
</organism>
<name>A0ABM1BV60_LIMPO</name>
<dbReference type="PANTHER" id="PTHR10366:SF564">
    <property type="entry name" value="STEROL-4-ALPHA-CARBOXYLATE 3-DEHYDROGENASE, DECARBOXYLATING"/>
    <property type="match status" value="1"/>
</dbReference>
<dbReference type="SUPFAM" id="SSF51735">
    <property type="entry name" value="NAD(P)-binding Rossmann-fold domains"/>
    <property type="match status" value="1"/>
</dbReference>
<dbReference type="InterPro" id="IPR050425">
    <property type="entry name" value="NAD(P)_dehydrat-like"/>
</dbReference>
<dbReference type="CDD" id="cd05227">
    <property type="entry name" value="AR_SDR_e"/>
    <property type="match status" value="1"/>
</dbReference>
<dbReference type="Gene3D" id="3.40.50.720">
    <property type="entry name" value="NAD(P)-binding Rossmann-like Domain"/>
    <property type="match status" value="1"/>
</dbReference>
<reference evidence="5" key="1">
    <citation type="submission" date="2025-08" db="UniProtKB">
        <authorList>
            <consortium name="RefSeq"/>
        </authorList>
    </citation>
    <scope>IDENTIFICATION</scope>
    <source>
        <tissue evidence="5">Muscle</tissue>
    </source>
</reference>
<sequence length="350" mass="39162">MSTESPRVLVTGASGYIALHIVHLLLKEGYRVRGTVRDLHSQAKIKPLKDIFPHSRYPLELVEADLNKDDGWEEAVRDCSYVMHVASPCPDVHPETEDDLILPAVEGTKRVLRACAHSGTVKRVVLTSSNAAIHGPSVRVENNRVYNEEDWSDPDSPDLNTYGKSKTLAEKTAWEFVDQLEEGKKFELAVINPCITIGPSFSKNASSSVGVVLRLMNKSIPLIPPVSFSLCDVRDVALAHLRAMVTPEAAGQRHLVANVNIMMKEIACILHNEFAPQGYWISTLTAPYLIFWIASFFHRSLNFILPRCGNIVRYSNERLKNVLRIQPRNINETILDTAYSLLEHGNLSKM</sequence>
<evidence type="ECO:0000313" key="5">
    <source>
        <dbReference type="RefSeq" id="XP_013789278.1"/>
    </source>
</evidence>
<dbReference type="Pfam" id="PF01370">
    <property type="entry name" value="Epimerase"/>
    <property type="match status" value="1"/>
</dbReference>
<keyword evidence="1" id="KW-0560">Oxidoreductase</keyword>
<comment type="similarity">
    <text evidence="2">Belongs to the NAD(P)-dependent epimerase/dehydratase family. Dihydroflavonol-4-reductase subfamily.</text>
</comment>
<evidence type="ECO:0000256" key="2">
    <source>
        <dbReference type="ARBA" id="ARBA00023445"/>
    </source>
</evidence>
<dbReference type="Proteomes" id="UP000694941">
    <property type="component" value="Unplaced"/>
</dbReference>
<protein>
    <submittedName>
        <fullName evidence="5">NADPH-dependent methylglyoxal reductase GRE2-like</fullName>
    </submittedName>
</protein>
<dbReference type="GeneID" id="106473144"/>
<evidence type="ECO:0000259" key="3">
    <source>
        <dbReference type="Pfam" id="PF01370"/>
    </source>
</evidence>
<dbReference type="PANTHER" id="PTHR10366">
    <property type="entry name" value="NAD DEPENDENT EPIMERASE/DEHYDRATASE"/>
    <property type="match status" value="1"/>
</dbReference>
<dbReference type="InterPro" id="IPR001509">
    <property type="entry name" value="Epimerase_deHydtase"/>
</dbReference>
<accession>A0ABM1BV60</accession>
<gene>
    <name evidence="5" type="primary">LOC106473144</name>
</gene>
<proteinExistence type="inferred from homology"/>
<evidence type="ECO:0000256" key="1">
    <source>
        <dbReference type="ARBA" id="ARBA00023002"/>
    </source>
</evidence>